<dbReference type="EMBL" id="HG938355">
    <property type="protein sequence ID" value="CDN55386.1"/>
    <property type="molecule type" value="Genomic_DNA"/>
</dbReference>
<protein>
    <recommendedName>
        <fullName evidence="3">DUF2332 domain-containing protein</fullName>
    </recommendedName>
</protein>
<evidence type="ECO:0000313" key="1">
    <source>
        <dbReference type="EMBL" id="CDN55386.1"/>
    </source>
</evidence>
<proteinExistence type="predicted"/>
<dbReference type="KEGG" id="ngl:RG1141_CH30510"/>
<evidence type="ECO:0000313" key="2">
    <source>
        <dbReference type="Proteomes" id="UP000028186"/>
    </source>
</evidence>
<name>A0A068TBI0_NEOGA</name>
<reference evidence="2" key="1">
    <citation type="journal article" date="2014" name="BMC Genomics">
        <title>Genome sequencing of two Neorhizobium galegae strains reveals a noeT gene responsible for the unusual acetylation of the nodulation factors.</title>
        <authorList>
            <person name="Osterman J."/>
            <person name="Marsh J."/>
            <person name="Laine P.K."/>
            <person name="Zeng Z."/>
            <person name="Alatalo E."/>
            <person name="Sullivan J.T."/>
            <person name="Young J.P."/>
            <person name="Thomas-Oates J."/>
            <person name="Paulin L."/>
            <person name="Lindstrom K."/>
        </authorList>
    </citation>
    <scope>NUCLEOTIDE SEQUENCE [LARGE SCALE GENOMIC DNA]</scope>
    <source>
        <strain evidence="2">HAMBI 1141</strain>
    </source>
</reference>
<dbReference type="AlphaFoldDB" id="A0A068TBI0"/>
<dbReference type="InterPro" id="IPR011200">
    <property type="entry name" value="UCP012608"/>
</dbReference>
<organism evidence="1 2">
    <name type="scientific">Neorhizobium galegae bv. officinalis bv. officinalis str. HAMBI 1141</name>
    <dbReference type="NCBI Taxonomy" id="1028801"/>
    <lineage>
        <taxon>Bacteria</taxon>
        <taxon>Pseudomonadati</taxon>
        <taxon>Pseudomonadota</taxon>
        <taxon>Alphaproteobacteria</taxon>
        <taxon>Hyphomicrobiales</taxon>
        <taxon>Rhizobiaceae</taxon>
        <taxon>Rhizobium/Agrobacterium group</taxon>
        <taxon>Neorhizobium</taxon>
    </lineage>
</organism>
<dbReference type="PATRIC" id="fig|1028801.3.peg.3105"/>
<evidence type="ECO:0008006" key="3">
    <source>
        <dbReference type="Google" id="ProtNLM"/>
    </source>
</evidence>
<accession>A0A068TBI0</accession>
<dbReference type="RefSeq" id="WP_038545215.1">
    <property type="nucleotide sequence ID" value="NZ_HG938355.1"/>
</dbReference>
<dbReference type="Pfam" id="PF10094">
    <property type="entry name" value="DUF2332"/>
    <property type="match status" value="1"/>
</dbReference>
<gene>
    <name evidence="1" type="ORF">RG1141_CH30510</name>
</gene>
<dbReference type="HOGENOM" id="CLU_065141_1_0_5"/>
<sequence>MASEDEIRQAFREQIAGGELLGSPFTARLGKLMLEHLDRSTEVGRRILSWERDPATRGDLVPTRLAGALHALIIDGKDDRLKAAYPPNDVSDDTLWTAIAGAFETHEAFILERMSFAPQTNEVRRSSGLLAGFLTVADLFRKPLILSEFGASMGLNLNWDGYHHDLGGLLWGDPSSPVRLKPGWQGPSPPDVEITITDRAGCDLNPLDPNSPEDCLRLLSYIWADQTDRVERTRAALQIAREHPTLVEKGDALAWLRDKRLKVLVPGTVHVVYHSIAWQYLPPEARSAGEAIIAEAGSRATEAAPLARLQMEMDDDPNSAALSLQIWPTGETRELARIDPHGRWMKWKGWQA</sequence>
<dbReference type="Proteomes" id="UP000028186">
    <property type="component" value="Chromosome I"/>
</dbReference>
<dbReference type="eggNOG" id="COG4427">
    <property type="taxonomic scope" value="Bacteria"/>
</dbReference>
<dbReference type="PIRSF" id="PIRSF012608">
    <property type="entry name" value="UCP012608"/>
    <property type="match status" value="1"/>
</dbReference>